<reference evidence="1" key="1">
    <citation type="submission" date="2018-05" db="EMBL/GenBank/DDBJ databases">
        <authorList>
            <person name="Lanie J.A."/>
            <person name="Ng W.-L."/>
            <person name="Kazmierczak K.M."/>
            <person name="Andrzejewski T.M."/>
            <person name="Davidsen T.M."/>
            <person name="Wayne K.J."/>
            <person name="Tettelin H."/>
            <person name="Glass J.I."/>
            <person name="Rusch D."/>
            <person name="Podicherti R."/>
            <person name="Tsui H.-C.T."/>
            <person name="Winkler M.E."/>
        </authorList>
    </citation>
    <scope>NUCLEOTIDE SEQUENCE</scope>
</reference>
<dbReference type="AlphaFoldDB" id="A0A382SF49"/>
<protein>
    <submittedName>
        <fullName evidence="1">Uncharacterized protein</fullName>
    </submittedName>
</protein>
<dbReference type="EMBL" id="UINC01128449">
    <property type="protein sequence ID" value="SVD08202.1"/>
    <property type="molecule type" value="Genomic_DNA"/>
</dbReference>
<gene>
    <name evidence="1" type="ORF">METZ01_LOCUS361056</name>
</gene>
<name>A0A382SF49_9ZZZZ</name>
<feature type="non-terminal residue" evidence="1">
    <location>
        <position position="1"/>
    </location>
</feature>
<evidence type="ECO:0000313" key="1">
    <source>
        <dbReference type="EMBL" id="SVD08202.1"/>
    </source>
</evidence>
<organism evidence="1">
    <name type="scientific">marine metagenome</name>
    <dbReference type="NCBI Taxonomy" id="408172"/>
    <lineage>
        <taxon>unclassified sequences</taxon>
        <taxon>metagenomes</taxon>
        <taxon>ecological metagenomes</taxon>
    </lineage>
</organism>
<sequence length="63" mass="7036">GRRRRDAPHHDYGCNASVNSRISSVSSATRSSGADILSSTVSAAIRFQEYRMQDKSWCNYVIL</sequence>
<accession>A0A382SF49</accession>
<proteinExistence type="predicted"/>